<reference evidence="2" key="1">
    <citation type="submission" date="2023-10" db="EMBL/GenBank/DDBJ databases">
        <title>Genome assembly of Pristionchus species.</title>
        <authorList>
            <person name="Yoshida K."/>
            <person name="Sommer R.J."/>
        </authorList>
    </citation>
    <scope>NUCLEOTIDE SEQUENCE</scope>
    <source>
        <strain evidence="2">RS5133</strain>
    </source>
</reference>
<sequence>QMGSKRRHDEEDEVSLKKRRKRNDSNEDIATTLNTPTKKNQASNGHGKSGPANGEASFVLNDEEDERVVYLIRKPKSLSIEDLEEKVKLKSKVKSRTKIMELDSGANYTMTIAANDSVMYHVPATNGQFLSGSHIAGTVTITQNETKNEEGDFIMHNDPLEDPPTEVEMPFVIAPIKRKAVLVLDGLKQRLHAYGCLPTEEERAAKEEEIARKVKKAKRKSKRRDEEDE</sequence>
<accession>A0AAV5WS07</accession>
<gene>
    <name evidence="2" type="ORF">PFISCL1PPCAC_26251</name>
</gene>
<feature type="compositionally biased region" description="Polar residues" evidence="1">
    <location>
        <begin position="28"/>
        <end position="46"/>
    </location>
</feature>
<evidence type="ECO:0000256" key="1">
    <source>
        <dbReference type="SAM" id="MobiDB-lite"/>
    </source>
</evidence>
<comment type="caution">
    <text evidence="2">The sequence shown here is derived from an EMBL/GenBank/DDBJ whole genome shotgun (WGS) entry which is preliminary data.</text>
</comment>
<feature type="region of interest" description="Disordered" evidence="1">
    <location>
        <begin position="1"/>
        <end position="56"/>
    </location>
</feature>
<organism evidence="2 3">
    <name type="scientific">Pristionchus fissidentatus</name>
    <dbReference type="NCBI Taxonomy" id="1538716"/>
    <lineage>
        <taxon>Eukaryota</taxon>
        <taxon>Metazoa</taxon>
        <taxon>Ecdysozoa</taxon>
        <taxon>Nematoda</taxon>
        <taxon>Chromadorea</taxon>
        <taxon>Rhabditida</taxon>
        <taxon>Rhabditina</taxon>
        <taxon>Diplogasteromorpha</taxon>
        <taxon>Diplogasteroidea</taxon>
        <taxon>Neodiplogasteridae</taxon>
        <taxon>Pristionchus</taxon>
    </lineage>
</organism>
<evidence type="ECO:0000313" key="3">
    <source>
        <dbReference type="Proteomes" id="UP001432322"/>
    </source>
</evidence>
<evidence type="ECO:0000313" key="2">
    <source>
        <dbReference type="EMBL" id="GMT34954.1"/>
    </source>
</evidence>
<keyword evidence="3" id="KW-1185">Reference proteome</keyword>
<dbReference type="AlphaFoldDB" id="A0AAV5WS07"/>
<dbReference type="Proteomes" id="UP001432322">
    <property type="component" value="Unassembled WGS sequence"/>
</dbReference>
<protein>
    <submittedName>
        <fullName evidence="2">Uncharacterized protein</fullName>
    </submittedName>
</protein>
<feature type="non-terminal residue" evidence="2">
    <location>
        <position position="1"/>
    </location>
</feature>
<dbReference type="EMBL" id="BTSY01000006">
    <property type="protein sequence ID" value="GMT34954.1"/>
    <property type="molecule type" value="Genomic_DNA"/>
</dbReference>
<name>A0AAV5WS07_9BILA</name>
<proteinExistence type="predicted"/>